<protein>
    <submittedName>
        <fullName evidence="1">Uncharacterized protein</fullName>
    </submittedName>
</protein>
<reference evidence="1 2" key="1">
    <citation type="journal article" date="2019" name="Genome Biol. Evol.">
        <title>Insights into the evolution of the New World diploid cottons (Gossypium, subgenus Houzingenia) based on genome sequencing.</title>
        <authorList>
            <person name="Grover C.E."/>
            <person name="Arick M.A. 2nd"/>
            <person name="Thrash A."/>
            <person name="Conover J.L."/>
            <person name="Sanders W.S."/>
            <person name="Peterson D.G."/>
            <person name="Frelichowski J.E."/>
            <person name="Scheffler J.A."/>
            <person name="Scheffler B.E."/>
            <person name="Wendel J.F."/>
        </authorList>
    </citation>
    <scope>NUCLEOTIDE SEQUENCE [LARGE SCALE GENOMIC DNA]</scope>
    <source>
        <strain evidence="1">4</strain>
        <tissue evidence="1">Leaf</tissue>
    </source>
</reference>
<proteinExistence type="predicted"/>
<dbReference type="AlphaFoldDB" id="A0A7J9A0W9"/>
<dbReference type="EMBL" id="JABEZV010000008">
    <property type="protein sequence ID" value="MBA0717214.1"/>
    <property type="molecule type" value="Genomic_DNA"/>
</dbReference>
<keyword evidence="2" id="KW-1185">Reference proteome</keyword>
<gene>
    <name evidence="1" type="ORF">Golax_005051</name>
</gene>
<evidence type="ECO:0000313" key="1">
    <source>
        <dbReference type="EMBL" id="MBA0717214.1"/>
    </source>
</evidence>
<dbReference type="Proteomes" id="UP000593574">
    <property type="component" value="Unassembled WGS sequence"/>
</dbReference>
<organism evidence="1 2">
    <name type="scientific">Gossypium laxum</name>
    <dbReference type="NCBI Taxonomy" id="34288"/>
    <lineage>
        <taxon>Eukaryota</taxon>
        <taxon>Viridiplantae</taxon>
        <taxon>Streptophyta</taxon>
        <taxon>Embryophyta</taxon>
        <taxon>Tracheophyta</taxon>
        <taxon>Spermatophyta</taxon>
        <taxon>Magnoliopsida</taxon>
        <taxon>eudicotyledons</taxon>
        <taxon>Gunneridae</taxon>
        <taxon>Pentapetalae</taxon>
        <taxon>rosids</taxon>
        <taxon>malvids</taxon>
        <taxon>Malvales</taxon>
        <taxon>Malvaceae</taxon>
        <taxon>Malvoideae</taxon>
        <taxon>Gossypium</taxon>
    </lineage>
</organism>
<comment type="caution">
    <text evidence="1">The sequence shown here is derived from an EMBL/GenBank/DDBJ whole genome shotgun (WGS) entry which is preliminary data.</text>
</comment>
<name>A0A7J9A0W9_9ROSI</name>
<accession>A0A7J9A0W9</accession>
<evidence type="ECO:0000313" key="2">
    <source>
        <dbReference type="Proteomes" id="UP000593574"/>
    </source>
</evidence>
<sequence length="502" mass="55541">MNVAESLSNDRIGEGEDFTTDCNTKKVRFKDGSDDSLENMVVDSSPISEFSWKDKLLVGSISNSLNGAANLNLEFEDGDIHRSNLNGIHAIDFLDRINKILIKGMELTVVVKLLRRNIGFGALYNHITSLWKPTQSFRLMDCLGLDPLPGSAEILVPEEDLREDWKSEGHGGEGIPKSSLSSETASAKKGDALLMVGEAFSPWMVVERKSWCKKEGIRGQKTKILEGNLVGSKFEMLSSMDSESLTSNLEMPSKGLGAARFIQGDFIKNLKGKRIEKGSGLVAMVNLSEGLLGQVGDMVSENSRPHSALGLPQKCTGSSLEHFGSQQVMGQINNSYSLGLEGVADCSLNSMVVGDGSWKLDLFRPWVPEEIINKIIGVPPPHPSSGPDQIIWELPPLALSLSKVLMRRCNRFAMSLWDYHVAYLEESKPTHFPRFDEGFVVDGGCLRDHNGEWIIRRFEKILIQTNSIEAINVILEDSSGNSNSALVRKIHLILRKMEQWKI</sequence>